<evidence type="ECO:0000256" key="7">
    <source>
        <dbReference type="SAM" id="SignalP"/>
    </source>
</evidence>
<evidence type="ECO:0000256" key="1">
    <source>
        <dbReference type="ARBA" id="ARBA00011028"/>
    </source>
</evidence>
<feature type="chain" id="PRO_5047301533" description="High-affinity zinc uptake system protein ZnuA" evidence="7">
    <location>
        <begin position="31"/>
        <end position="341"/>
    </location>
</feature>
<sequence length="341" mass="37197">MLDQSLSAFVRQLRVATMVMLLSVALPAVAVPVVATDVTPVHSLVSQVMDGVGEPSLVIQRGASPHSYSMRPSEAAALENAHVVFWVGEELTPWLDRALGSLAPDARQVALLHTEGTRRHAFRERVLTDMVDHDDHDHDHGAEEHDAHDHGDHAAEVDGHHDHAGHAHEGIDPHAWLDPVNARYWLGVIAETLAEEDPANAAIYRRNAEAGQAEIDGLVEQVRGEVSPVHEQAFIVFHDAYQYYERRFDMNTVGAISLSDATDPSPAHIADIREIVGEYDVQCVFAEPQFNPALVDTVLNGTSARTGVLDPLGSDIATGPDFYPTLIRQLTDRLVSCLGEG</sequence>
<protein>
    <recommendedName>
        <fullName evidence="2">High-affinity zinc uptake system protein ZnuA</fullName>
    </recommendedName>
</protein>
<feature type="signal peptide" evidence="7">
    <location>
        <begin position="1"/>
        <end position="30"/>
    </location>
</feature>
<evidence type="ECO:0000313" key="9">
    <source>
        <dbReference type="Proteomes" id="UP001556653"/>
    </source>
</evidence>
<keyword evidence="5" id="KW-0862">Zinc</keyword>
<evidence type="ECO:0000256" key="5">
    <source>
        <dbReference type="ARBA" id="ARBA00022906"/>
    </source>
</evidence>
<dbReference type="InterPro" id="IPR050492">
    <property type="entry name" value="Bact_metal-bind_prot9"/>
</dbReference>
<organism evidence="8 9">
    <name type="scientific">Spiribacter onubensis</name>
    <dbReference type="NCBI Taxonomy" id="3122420"/>
    <lineage>
        <taxon>Bacteria</taxon>
        <taxon>Pseudomonadati</taxon>
        <taxon>Pseudomonadota</taxon>
        <taxon>Gammaproteobacteria</taxon>
        <taxon>Chromatiales</taxon>
        <taxon>Ectothiorhodospiraceae</taxon>
        <taxon>Spiribacter</taxon>
    </lineage>
</organism>
<gene>
    <name evidence="8" type="ORF">V6X64_09265</name>
</gene>
<keyword evidence="5" id="KW-0864">Zinc transport</keyword>
<dbReference type="RefSeq" id="WP_367967730.1">
    <property type="nucleotide sequence ID" value="NZ_JBAKFI010000002.1"/>
</dbReference>
<evidence type="ECO:0000313" key="8">
    <source>
        <dbReference type="EMBL" id="MEX0387180.1"/>
    </source>
</evidence>
<name>A0ABV3SD08_9GAMM</name>
<dbReference type="PANTHER" id="PTHR42953">
    <property type="entry name" value="HIGH-AFFINITY ZINC UPTAKE SYSTEM PROTEIN ZNUA-RELATED"/>
    <property type="match status" value="1"/>
</dbReference>
<keyword evidence="5" id="KW-0406">Ion transport</keyword>
<comment type="similarity">
    <text evidence="1">Belongs to the bacterial solute-binding protein 9 family.</text>
</comment>
<keyword evidence="4 7" id="KW-0732">Signal</keyword>
<comment type="caution">
    <text evidence="8">The sequence shown here is derived from an EMBL/GenBank/DDBJ whole genome shotgun (WGS) entry which is preliminary data.</text>
</comment>
<reference evidence="8 9" key="1">
    <citation type="submission" date="2024-02" db="EMBL/GenBank/DDBJ databases">
        <title>New especies of Spiribacter isolated from saline water.</title>
        <authorList>
            <person name="Leon M.J."/>
            <person name="De La Haba R."/>
            <person name="Sanchez-Porro C."/>
            <person name="Ventosa A."/>
        </authorList>
    </citation>
    <scope>NUCLEOTIDE SEQUENCE [LARGE SCALE GENOMIC DNA]</scope>
    <source>
        <strain evidence="9">ag22IC4-227</strain>
    </source>
</reference>
<proteinExistence type="inferred from homology"/>
<keyword evidence="9" id="KW-1185">Reference proteome</keyword>
<evidence type="ECO:0000256" key="3">
    <source>
        <dbReference type="ARBA" id="ARBA00022448"/>
    </source>
</evidence>
<dbReference type="Pfam" id="PF01297">
    <property type="entry name" value="ZnuA"/>
    <property type="match status" value="1"/>
</dbReference>
<accession>A0ABV3SD08</accession>
<evidence type="ECO:0000256" key="4">
    <source>
        <dbReference type="ARBA" id="ARBA00022729"/>
    </source>
</evidence>
<dbReference type="EMBL" id="JBAKFJ010000001">
    <property type="protein sequence ID" value="MEX0387180.1"/>
    <property type="molecule type" value="Genomic_DNA"/>
</dbReference>
<dbReference type="PANTHER" id="PTHR42953:SF3">
    <property type="entry name" value="HIGH-AFFINITY ZINC UPTAKE SYSTEM PROTEIN ZNUA"/>
    <property type="match status" value="1"/>
</dbReference>
<keyword evidence="3" id="KW-0813">Transport</keyword>
<dbReference type="Proteomes" id="UP001556653">
    <property type="component" value="Unassembled WGS sequence"/>
</dbReference>
<evidence type="ECO:0000256" key="6">
    <source>
        <dbReference type="SAM" id="MobiDB-lite"/>
    </source>
</evidence>
<dbReference type="SUPFAM" id="SSF53807">
    <property type="entry name" value="Helical backbone' metal receptor"/>
    <property type="match status" value="1"/>
</dbReference>
<dbReference type="InterPro" id="IPR006127">
    <property type="entry name" value="ZnuA-like"/>
</dbReference>
<evidence type="ECO:0000256" key="2">
    <source>
        <dbReference type="ARBA" id="ARBA00015915"/>
    </source>
</evidence>
<dbReference type="Gene3D" id="3.40.50.1980">
    <property type="entry name" value="Nitrogenase molybdenum iron protein domain"/>
    <property type="match status" value="2"/>
</dbReference>
<feature type="region of interest" description="Disordered" evidence="6">
    <location>
        <begin position="134"/>
        <end position="170"/>
    </location>
</feature>